<keyword evidence="8 12" id="KW-0472">Membrane</keyword>
<name>A0A2X3Y1A0_9STRE</name>
<dbReference type="KEGG" id="sfer:NCTC12278_01133"/>
<dbReference type="EMBL" id="LS483343">
    <property type="protein sequence ID" value="SQF40562.1"/>
    <property type="molecule type" value="Genomic_DNA"/>
</dbReference>
<keyword evidence="4" id="KW-1003">Cell membrane</keyword>
<feature type="transmembrane region" description="Helical" evidence="12">
    <location>
        <begin position="12"/>
        <end position="35"/>
    </location>
</feature>
<comment type="subunit">
    <text evidence="9">Homodimer. Interacts with EssB.</text>
</comment>
<feature type="transmembrane region" description="Helical" evidence="12">
    <location>
        <begin position="979"/>
        <end position="1007"/>
    </location>
</feature>
<comment type="similarity">
    <text evidence="2">Belongs to the EsaA family.</text>
</comment>
<evidence type="ECO:0000256" key="8">
    <source>
        <dbReference type="ARBA" id="ARBA00023136"/>
    </source>
</evidence>
<dbReference type="PANTHER" id="PTHR43077:SF10">
    <property type="entry name" value="TRANSPORT PERMEASE PROTEIN"/>
    <property type="match status" value="1"/>
</dbReference>
<proteinExistence type="inferred from homology"/>
<evidence type="ECO:0000313" key="14">
    <source>
        <dbReference type="Proteomes" id="UP000249495"/>
    </source>
</evidence>
<dbReference type="NCBIfam" id="TIGR03929">
    <property type="entry name" value="T7_esaA_Nterm"/>
    <property type="match status" value="1"/>
</dbReference>
<keyword evidence="5 12" id="KW-0812">Transmembrane</keyword>
<keyword evidence="6 12" id="KW-1133">Transmembrane helix</keyword>
<evidence type="ECO:0000256" key="1">
    <source>
        <dbReference type="ARBA" id="ARBA00004651"/>
    </source>
</evidence>
<evidence type="ECO:0000256" key="4">
    <source>
        <dbReference type="ARBA" id="ARBA00022475"/>
    </source>
</evidence>
<feature type="coiled-coil region" evidence="10">
    <location>
        <begin position="646"/>
        <end position="680"/>
    </location>
</feature>
<dbReference type="InterPro" id="IPR023838">
    <property type="entry name" value="T7SS_EsaA"/>
</dbReference>
<feature type="region of interest" description="Disordered" evidence="11">
    <location>
        <begin position="695"/>
        <end position="717"/>
    </location>
</feature>
<evidence type="ECO:0000256" key="5">
    <source>
        <dbReference type="ARBA" id="ARBA00022692"/>
    </source>
</evidence>
<keyword evidence="10" id="KW-0175">Coiled coil</keyword>
<accession>A0A2X3Y1A0</accession>
<feature type="coiled-coil region" evidence="10">
    <location>
        <begin position="323"/>
        <end position="350"/>
    </location>
</feature>
<gene>
    <name evidence="13" type="ORF">NCTC12278_01133</name>
</gene>
<evidence type="ECO:0000256" key="3">
    <source>
        <dbReference type="ARBA" id="ARBA00020819"/>
    </source>
</evidence>
<evidence type="ECO:0000313" key="13">
    <source>
        <dbReference type="EMBL" id="SQF40562.1"/>
    </source>
</evidence>
<keyword evidence="14" id="KW-1185">Reference proteome</keyword>
<feature type="transmembrane region" description="Helical" evidence="12">
    <location>
        <begin position="831"/>
        <end position="850"/>
    </location>
</feature>
<reference evidence="13 14" key="1">
    <citation type="submission" date="2018-06" db="EMBL/GenBank/DDBJ databases">
        <authorList>
            <consortium name="Pathogen Informatics"/>
            <person name="Doyle S."/>
        </authorList>
    </citation>
    <scope>NUCLEOTIDE SEQUENCE [LARGE SCALE GENOMIC DNA]</scope>
    <source>
        <strain evidence="13 14">NCTC12278</strain>
    </source>
</reference>
<organism evidence="13 14">
    <name type="scientific">Streptococcus ferus</name>
    <dbReference type="NCBI Taxonomy" id="1345"/>
    <lineage>
        <taxon>Bacteria</taxon>
        <taxon>Bacillati</taxon>
        <taxon>Bacillota</taxon>
        <taxon>Bacilli</taxon>
        <taxon>Lactobacillales</taxon>
        <taxon>Streptococcaceae</taxon>
        <taxon>Streptococcus</taxon>
    </lineage>
</organism>
<dbReference type="OrthoDB" id="4974788at2"/>
<evidence type="ECO:0000256" key="7">
    <source>
        <dbReference type="ARBA" id="ARBA00023026"/>
    </source>
</evidence>
<evidence type="ECO:0000256" key="10">
    <source>
        <dbReference type="SAM" id="Coils"/>
    </source>
</evidence>
<dbReference type="Gene3D" id="3.40.1710.10">
    <property type="entry name" value="abc type-2 transporter like domain"/>
    <property type="match status" value="1"/>
</dbReference>
<feature type="transmembrane region" description="Helical" evidence="12">
    <location>
        <begin position="871"/>
        <end position="891"/>
    </location>
</feature>
<dbReference type="GO" id="GO:0005886">
    <property type="term" value="C:plasma membrane"/>
    <property type="evidence" value="ECO:0007669"/>
    <property type="project" value="UniProtKB-SubCell"/>
</dbReference>
<feature type="transmembrane region" description="Helical" evidence="12">
    <location>
        <begin position="937"/>
        <end position="959"/>
    </location>
</feature>
<evidence type="ECO:0000256" key="11">
    <source>
        <dbReference type="SAM" id="MobiDB-lite"/>
    </source>
</evidence>
<dbReference type="PANTHER" id="PTHR43077">
    <property type="entry name" value="TRANSPORT PERMEASE YVFS-RELATED"/>
    <property type="match status" value="1"/>
</dbReference>
<evidence type="ECO:0000256" key="6">
    <source>
        <dbReference type="ARBA" id="ARBA00022989"/>
    </source>
</evidence>
<dbReference type="InterPro" id="IPR051328">
    <property type="entry name" value="T7SS_ABC-Transporter"/>
</dbReference>
<dbReference type="AlphaFoldDB" id="A0A2X3Y1A0"/>
<protein>
    <recommendedName>
        <fullName evidence="3">Type VII secretion system accessory factor EsaA</fullName>
    </recommendedName>
</protein>
<evidence type="ECO:0000256" key="12">
    <source>
        <dbReference type="SAM" id="Phobius"/>
    </source>
</evidence>
<dbReference type="RefSeq" id="WP_018029987.1">
    <property type="nucleotide sequence ID" value="NZ_LS483343.1"/>
</dbReference>
<evidence type="ECO:0000256" key="9">
    <source>
        <dbReference type="ARBA" id="ARBA00046722"/>
    </source>
</evidence>
<keyword evidence="7" id="KW-0843">Virulence</keyword>
<dbReference type="STRING" id="1123303.GCA_000372425_00657"/>
<comment type="subcellular location">
    <subcellularLocation>
        <location evidence="1">Cell membrane</location>
        <topology evidence="1">Multi-pass membrane protein</topology>
    </subcellularLocation>
</comment>
<sequence>MVFLKKKLPRSVKVIVNIVFVLVLLTTIIGLNILVQKSSNNKNETSNQSDRLNVTVVNEDKTVVDKNTSYNLGADYVKTIERDESQNWTIASRSTAEAGLKRGDYQLVVYIPSNFSSKILDINSVVVDKVTVTYKVNAKGNARVESAANKVGNDIVSNLNSQLINMYLASILGNLYTAQQNAQLVSDIQNDNIGSYQGNLYKSSLSFPTVFPSLVSLANSSLSANDSLAKLLNTSADNANSDGSDTSIILTDLQSLLSEYSQGTISGKQFTEGVFQQNPNELSSQIDLIIANLEADKGSIAQLLESDSGEGGSSEPENTPNQDKAYKELTNTLNTQLDELEKQLQTVAEKDKDNPAVKDVETIVEEELSSYYGKDIERLNEITLADILEQGNVGLTTSLKDYKASINTMVSNAASTLPSDKAADIAGDLKGVTDTDYSLKITQYSDATPVSNYGYSAANNNLKASLGNAAAAVRGYNTDNLNATTTVSTKVQASLAATGVDVESWYLVEDGQVQAPVAPSSEITVDLSKNNEFHYNIKQATAAEGEQGGNTETGTASIKVSVGGVQITEGQRFNLTDYRATVEQYTTTAQMVVDAYNNAGSLLTTYYPNGSQTNLTDSFFNQSAKTLLVNLLTQAVENSLDTYSANRDVKDVLETLRTTRENLVENMEKIQKQNDNVESDINDSITLLKSIKAAQTAGNESEQADNERTRKSSDLSGRISKLVTQSESLKTSAASNAKAASSVSSSFESFNKAVETAQTDGQTLSEEAQKLMNKFNAELTESNDFVKSFITVLDNAYNNGVPNEALLEFLSSPVATRTTSYKSQVNTYRPFTWVLLLGVITLFTAYLFATQDLIRRVKNKFTKGLFADTDIFNVLLLSALALVEGIVLGAVSSRIMVLDRDLIPSWILIFVLFSFLLLHGQYFLLKHMKALGMGLSLYTLVTFVYFSNATGMAVATTDFAQKLKMWNILSLMEEKLSLYFDHITVGAGVVSALFISIIIIIILNIVVRFPWENHSYKVSES</sequence>
<feature type="transmembrane region" description="Helical" evidence="12">
    <location>
        <begin position="903"/>
        <end position="925"/>
    </location>
</feature>
<evidence type="ECO:0000256" key="2">
    <source>
        <dbReference type="ARBA" id="ARBA00008338"/>
    </source>
</evidence>
<dbReference type="Proteomes" id="UP000249495">
    <property type="component" value="Chromosome 1"/>
</dbReference>